<keyword evidence="1" id="KW-0812">Transmembrane</keyword>
<keyword evidence="1" id="KW-0472">Membrane</keyword>
<feature type="transmembrane region" description="Helical" evidence="1">
    <location>
        <begin position="62"/>
        <end position="95"/>
    </location>
</feature>
<evidence type="ECO:0000256" key="1">
    <source>
        <dbReference type="SAM" id="Phobius"/>
    </source>
</evidence>
<feature type="transmembrane region" description="Helical" evidence="1">
    <location>
        <begin position="288"/>
        <end position="309"/>
    </location>
</feature>
<evidence type="ECO:0000313" key="2">
    <source>
        <dbReference type="EMBL" id="NML14565.1"/>
    </source>
</evidence>
<name>A0A848F772_9BURK</name>
<protein>
    <recommendedName>
        <fullName evidence="4">Glycosyltransferase RgtA/B/C/D-like domain-containing protein</fullName>
    </recommendedName>
</protein>
<accession>A0A848F772</accession>
<feature type="transmembrane region" description="Helical" evidence="1">
    <location>
        <begin position="340"/>
        <end position="359"/>
    </location>
</feature>
<feature type="transmembrane region" description="Helical" evidence="1">
    <location>
        <begin position="315"/>
        <end position="333"/>
    </location>
</feature>
<dbReference type="RefSeq" id="WP_169159475.1">
    <property type="nucleotide sequence ID" value="NZ_JABBFW010000003.1"/>
</dbReference>
<proteinExistence type="predicted"/>
<evidence type="ECO:0000313" key="3">
    <source>
        <dbReference type="Proteomes" id="UP000574067"/>
    </source>
</evidence>
<feature type="transmembrane region" description="Helical" evidence="1">
    <location>
        <begin position="160"/>
        <end position="187"/>
    </location>
</feature>
<organism evidence="2 3">
    <name type="scientific">Azohydromonas caseinilytica</name>
    <dbReference type="NCBI Taxonomy" id="2728836"/>
    <lineage>
        <taxon>Bacteria</taxon>
        <taxon>Pseudomonadati</taxon>
        <taxon>Pseudomonadota</taxon>
        <taxon>Betaproteobacteria</taxon>
        <taxon>Burkholderiales</taxon>
        <taxon>Sphaerotilaceae</taxon>
        <taxon>Azohydromonas</taxon>
    </lineage>
</organism>
<keyword evidence="1" id="KW-1133">Transmembrane helix</keyword>
<comment type="caution">
    <text evidence="2">The sequence shown here is derived from an EMBL/GenBank/DDBJ whole genome shotgun (WGS) entry which is preliminary data.</text>
</comment>
<gene>
    <name evidence="2" type="ORF">HHL10_06190</name>
</gene>
<dbReference type="EMBL" id="JABBFW010000003">
    <property type="protein sequence ID" value="NML14565.1"/>
    <property type="molecule type" value="Genomic_DNA"/>
</dbReference>
<dbReference type="AlphaFoldDB" id="A0A848F772"/>
<feature type="transmembrane region" description="Helical" evidence="1">
    <location>
        <begin position="255"/>
        <end position="276"/>
    </location>
</feature>
<dbReference type="Proteomes" id="UP000574067">
    <property type="component" value="Unassembled WGS sequence"/>
</dbReference>
<sequence length="515" mass="58075">MGRSLLYFHVAVAALSLWIAQYPPLGDVPQHAAQVALALDLLQGRSHWSDIVAFNFFTPYLIGYGLMAAAAQFMSMASAVKLVLSLSVVAFFWAASALRRRFQAPAFLDWLVLGGFFGFAFKWGFLTFLLAAPIGIFFILRALDFAEQATWRNFWLLVGLGVLLFFSHGLVFVACVGIGFCYAVLGISDRRQAVFMLLPYALLGLLALVYYYFAQEVNHGQNMEARGFNWDLTPRRFVRFFRYQWDVAAVEKQQVGYVLNSLAFALFYLAPFLLGLRLQPTLRRVIPFAVVLLIGLVVPQTAMATAFLYERFALFLLPFYVLMFVPAEAPATASGHVVRAMTLAAVPALCLAMTASRAWQFHRFNEESRDFKAILDAIPAQQRVLSLMFDKGSSAAANPHTYLHFPCWYQAEKHGFVDSNFAQMLPQIVRFRPGEARVQTPFEWRPYRFDWTKHRGERYDYFVVRSVNRLFPHFLSLPCQVEMVTTSGAWALYRRTPASCHGVSQVSKPAGAAGG</sequence>
<evidence type="ECO:0008006" key="4">
    <source>
        <dbReference type="Google" id="ProtNLM"/>
    </source>
</evidence>
<feature type="transmembrane region" description="Helical" evidence="1">
    <location>
        <begin position="194"/>
        <end position="213"/>
    </location>
</feature>
<reference evidence="2 3" key="1">
    <citation type="submission" date="2020-04" db="EMBL/GenBank/DDBJ databases">
        <title>Azohydromonas sp. isolated from soil.</title>
        <authorList>
            <person name="Dahal R.H."/>
        </authorList>
    </citation>
    <scope>NUCLEOTIDE SEQUENCE [LARGE SCALE GENOMIC DNA]</scope>
    <source>
        <strain evidence="2 3">G-1-1-14</strain>
    </source>
</reference>
<keyword evidence="3" id="KW-1185">Reference proteome</keyword>
<feature type="transmembrane region" description="Helical" evidence="1">
    <location>
        <begin position="107"/>
        <end position="140"/>
    </location>
</feature>